<dbReference type="Proteomes" id="UP000242913">
    <property type="component" value="Unassembled WGS sequence"/>
</dbReference>
<dbReference type="EMBL" id="KZ269992">
    <property type="protein sequence ID" value="OZC09669.1"/>
    <property type="molecule type" value="Genomic_DNA"/>
</dbReference>
<proteinExistence type="predicted"/>
<name>A0A238BWI5_9BILA</name>
<organism evidence="1 2">
    <name type="scientific">Onchocerca flexuosa</name>
    <dbReference type="NCBI Taxonomy" id="387005"/>
    <lineage>
        <taxon>Eukaryota</taxon>
        <taxon>Metazoa</taxon>
        <taxon>Ecdysozoa</taxon>
        <taxon>Nematoda</taxon>
        <taxon>Chromadorea</taxon>
        <taxon>Rhabditida</taxon>
        <taxon>Spirurina</taxon>
        <taxon>Spiruromorpha</taxon>
        <taxon>Filarioidea</taxon>
        <taxon>Onchocercidae</taxon>
        <taxon>Onchocerca</taxon>
    </lineage>
</organism>
<dbReference type="AlphaFoldDB" id="A0A238BWI5"/>
<evidence type="ECO:0000313" key="2">
    <source>
        <dbReference type="Proteomes" id="UP000242913"/>
    </source>
</evidence>
<reference evidence="1 2" key="1">
    <citation type="submission" date="2015-12" db="EMBL/GenBank/DDBJ databases">
        <title>Draft genome of the nematode, Onchocerca flexuosa.</title>
        <authorList>
            <person name="Mitreva M."/>
        </authorList>
    </citation>
    <scope>NUCLEOTIDE SEQUENCE [LARGE SCALE GENOMIC DNA]</scope>
    <source>
        <strain evidence="1">Red Deer</strain>
    </source>
</reference>
<evidence type="ECO:0000313" key="1">
    <source>
        <dbReference type="EMBL" id="OZC09669.1"/>
    </source>
</evidence>
<protein>
    <submittedName>
        <fullName evidence="1">Uncharacterized protein</fullName>
    </submittedName>
</protein>
<sequence length="178" mass="20047">MTETHFFFFFFELLKVHSVGKYIHIMSNFPVQEDVHQVAEKQSSQKESKKKKLDKIKLPNKLQSNNMPKKRQNEQFSVTASLLGTSKVTHSIVEITQDSTLGFPKSPSKDLFQESSSTSWPLSKTKCVKAKTSGAGSGKDGPFSIIKENILKKQKDKNALKKQSDDISFDELHDALPS</sequence>
<accession>A0A238BWI5</accession>
<gene>
    <name evidence="1" type="ORF">X798_03363</name>
</gene>
<keyword evidence="2" id="KW-1185">Reference proteome</keyword>